<feature type="compositionally biased region" description="Basic and acidic residues" evidence="1">
    <location>
        <begin position="334"/>
        <end position="345"/>
    </location>
</feature>
<accession>A0A5J9U710</accession>
<protein>
    <recommendedName>
        <fullName evidence="4">F-box domain-containing protein</fullName>
    </recommendedName>
</protein>
<feature type="non-terminal residue" evidence="2">
    <location>
        <position position="1"/>
    </location>
</feature>
<dbReference type="AlphaFoldDB" id="A0A5J9U710"/>
<dbReference type="SUPFAM" id="SSF81383">
    <property type="entry name" value="F-box domain"/>
    <property type="match status" value="1"/>
</dbReference>
<dbReference type="InterPro" id="IPR036047">
    <property type="entry name" value="F-box-like_dom_sf"/>
</dbReference>
<proteinExistence type="predicted"/>
<dbReference type="Gene3D" id="3.40.1000.30">
    <property type="match status" value="1"/>
</dbReference>
<comment type="caution">
    <text evidence="2">The sequence shown here is derived from an EMBL/GenBank/DDBJ whole genome shotgun (WGS) entry which is preliminary data.</text>
</comment>
<organism evidence="2 3">
    <name type="scientific">Eragrostis curvula</name>
    <name type="common">weeping love grass</name>
    <dbReference type="NCBI Taxonomy" id="38414"/>
    <lineage>
        <taxon>Eukaryota</taxon>
        <taxon>Viridiplantae</taxon>
        <taxon>Streptophyta</taxon>
        <taxon>Embryophyta</taxon>
        <taxon>Tracheophyta</taxon>
        <taxon>Spermatophyta</taxon>
        <taxon>Magnoliopsida</taxon>
        <taxon>Liliopsida</taxon>
        <taxon>Poales</taxon>
        <taxon>Poaceae</taxon>
        <taxon>PACMAD clade</taxon>
        <taxon>Chloridoideae</taxon>
        <taxon>Eragrostideae</taxon>
        <taxon>Eragrostidinae</taxon>
        <taxon>Eragrostis</taxon>
    </lineage>
</organism>
<evidence type="ECO:0000256" key="1">
    <source>
        <dbReference type="SAM" id="MobiDB-lite"/>
    </source>
</evidence>
<feature type="compositionally biased region" description="Low complexity" evidence="1">
    <location>
        <begin position="318"/>
        <end position="329"/>
    </location>
</feature>
<dbReference type="EMBL" id="RWGY01000029">
    <property type="protein sequence ID" value="TVU19028.1"/>
    <property type="molecule type" value="Genomic_DNA"/>
</dbReference>
<name>A0A5J9U710_9POAL</name>
<sequence length="379" mass="42855">MAKISPLHRVIDAGRWDTERPLGRLFVVVHAAFLDAGFVLLPSHPSDKRRPIPREAGRTASALSLRYTVPELLRRRRGAQAAVVLRQQVCGRKIILYVQRGDTRPLASSWVAVDVFAAVALVSGGLDVTARALRRDARLAVLWRWIRDALCRRALVDLCRSNGVALEPTFVSLPGDVMAAILARLADGADLARVVGTCAALRQLVAEHDREFWKPMYDALPPAASYTTPDGADASPEETSWKQRYLRARRRYEAVVRTPLSLNERVGPTRRDSYFYRLLSRYLDKRLNRRPRRLDSCNPPEVPADPVPERPRRRRRTAGTGWRAAGIGRVPRSRGQDQEEWRHSADVPLAPSSSRFHEKHRHGAGVVHAPSSRYRWKHR</sequence>
<dbReference type="OrthoDB" id="684434at2759"/>
<dbReference type="PANTHER" id="PTHR34791">
    <property type="entry name" value="OS02G0272100 PROTEIN"/>
    <property type="match status" value="1"/>
</dbReference>
<evidence type="ECO:0000313" key="3">
    <source>
        <dbReference type="Proteomes" id="UP000324897"/>
    </source>
</evidence>
<gene>
    <name evidence="2" type="ORF">EJB05_35153</name>
</gene>
<evidence type="ECO:0000313" key="2">
    <source>
        <dbReference type="EMBL" id="TVU19028.1"/>
    </source>
</evidence>
<evidence type="ECO:0008006" key="4">
    <source>
        <dbReference type="Google" id="ProtNLM"/>
    </source>
</evidence>
<dbReference type="Gramene" id="TVU19028">
    <property type="protein sequence ID" value="TVU19028"/>
    <property type="gene ID" value="EJB05_35153"/>
</dbReference>
<feature type="region of interest" description="Disordered" evidence="1">
    <location>
        <begin position="290"/>
        <end position="379"/>
    </location>
</feature>
<dbReference type="Proteomes" id="UP000324897">
    <property type="component" value="Chromosome 7"/>
</dbReference>
<dbReference type="PANTHER" id="PTHR34791:SF1">
    <property type="entry name" value="OS02G0272100 PROTEIN"/>
    <property type="match status" value="1"/>
</dbReference>
<reference evidence="2 3" key="1">
    <citation type="journal article" date="2019" name="Sci. Rep.">
        <title>A high-quality genome of Eragrostis curvula grass provides insights into Poaceae evolution and supports new strategies to enhance forage quality.</title>
        <authorList>
            <person name="Carballo J."/>
            <person name="Santos B.A.C.M."/>
            <person name="Zappacosta D."/>
            <person name="Garbus I."/>
            <person name="Selva J.P."/>
            <person name="Gallo C.A."/>
            <person name="Diaz A."/>
            <person name="Albertini E."/>
            <person name="Caccamo M."/>
            <person name="Echenique V."/>
        </authorList>
    </citation>
    <scope>NUCLEOTIDE SEQUENCE [LARGE SCALE GENOMIC DNA]</scope>
    <source>
        <strain evidence="3">cv. Victoria</strain>
        <tissue evidence="2">Leaf</tissue>
    </source>
</reference>
<keyword evidence="3" id="KW-1185">Reference proteome</keyword>